<proteinExistence type="predicted"/>
<dbReference type="EMBL" id="CP001684">
    <property type="protein sequence ID" value="ACV21512.1"/>
    <property type="molecule type" value="Genomic_DNA"/>
</dbReference>
<gene>
    <name evidence="2" type="ordered locus">Shel_04520</name>
</gene>
<name>C7N2Z1_SLAHD</name>
<keyword evidence="3" id="KW-1185">Reference proteome</keyword>
<sequence length="47" mass="4869">MSIYLLLGILLAFAIAVIVAGRGNKPVMVIGVAQAVFAVLCLIISLL</sequence>
<dbReference type="AlphaFoldDB" id="C7N2Z1"/>
<dbReference type="STRING" id="471855.Shel_04520"/>
<accession>C7N2Z1</accession>
<keyword evidence="1" id="KW-0812">Transmembrane</keyword>
<organism evidence="2 3">
    <name type="scientific">Slackia heliotrinireducens (strain ATCC 29202 / DSM 20476 / NCTC 11029 / RHS 1)</name>
    <name type="common">Peptococcus heliotrinreducens</name>
    <dbReference type="NCBI Taxonomy" id="471855"/>
    <lineage>
        <taxon>Bacteria</taxon>
        <taxon>Bacillati</taxon>
        <taxon>Actinomycetota</taxon>
        <taxon>Coriobacteriia</taxon>
        <taxon>Eggerthellales</taxon>
        <taxon>Eggerthellaceae</taxon>
        <taxon>Slackia</taxon>
    </lineage>
</organism>
<keyword evidence="1" id="KW-1133">Transmembrane helix</keyword>
<dbReference type="RefSeq" id="WP_012797618.1">
    <property type="nucleotide sequence ID" value="NC_013165.1"/>
</dbReference>
<reference evidence="2 3" key="1">
    <citation type="journal article" date="2009" name="Stand. Genomic Sci.">
        <title>Complete genome sequence of Slackia heliotrinireducens type strain (RHS 1).</title>
        <authorList>
            <person name="Pukall R."/>
            <person name="Lapidus A."/>
            <person name="Nolan M."/>
            <person name="Copeland A."/>
            <person name="Glavina Del Rio T."/>
            <person name="Lucas S."/>
            <person name="Chen F."/>
            <person name="Tice H."/>
            <person name="Cheng J.F."/>
            <person name="Chertkov O."/>
            <person name="Bruce D."/>
            <person name="Goodwin L."/>
            <person name="Kuske C."/>
            <person name="Brettin T."/>
            <person name="Detter J.C."/>
            <person name="Han C."/>
            <person name="Pitluck S."/>
            <person name="Pati A."/>
            <person name="Mavrommatis K."/>
            <person name="Ivanova N."/>
            <person name="Ovchinnikova G."/>
            <person name="Chen A."/>
            <person name="Palaniappan K."/>
            <person name="Schneider S."/>
            <person name="Rohde M."/>
            <person name="Chain P."/>
            <person name="D'haeseleer P."/>
            <person name="Goker M."/>
            <person name="Bristow J."/>
            <person name="Eisen J.A."/>
            <person name="Markowitz V."/>
            <person name="Kyrpides N.C."/>
            <person name="Klenk H.P."/>
            <person name="Hugenholtz P."/>
        </authorList>
    </citation>
    <scope>NUCLEOTIDE SEQUENCE [LARGE SCALE GENOMIC DNA]</scope>
    <source>
        <strain evidence="3">ATCC 29202 / DSM 20476 / NCTC 11029 / RHS 1</strain>
    </source>
</reference>
<dbReference type="KEGG" id="shi:Shel_04520"/>
<evidence type="ECO:0000313" key="3">
    <source>
        <dbReference type="Proteomes" id="UP000002026"/>
    </source>
</evidence>
<protein>
    <submittedName>
        <fullName evidence="2">Uncharacterized protein</fullName>
    </submittedName>
</protein>
<evidence type="ECO:0000313" key="2">
    <source>
        <dbReference type="EMBL" id="ACV21512.1"/>
    </source>
</evidence>
<dbReference type="HOGENOM" id="CLU_3173258_0_0_11"/>
<feature type="transmembrane region" description="Helical" evidence="1">
    <location>
        <begin position="26"/>
        <end position="46"/>
    </location>
</feature>
<keyword evidence="1" id="KW-0472">Membrane</keyword>
<evidence type="ECO:0000256" key="1">
    <source>
        <dbReference type="SAM" id="Phobius"/>
    </source>
</evidence>
<dbReference type="Proteomes" id="UP000002026">
    <property type="component" value="Chromosome"/>
</dbReference>